<dbReference type="Gene3D" id="3.40.50.720">
    <property type="entry name" value="NAD(P)-binding Rossmann-like Domain"/>
    <property type="match status" value="1"/>
</dbReference>
<protein>
    <submittedName>
        <fullName evidence="2">NAD(P)-dependent oxidoreductase</fullName>
    </submittedName>
</protein>
<organism evidence="2 3">
    <name type="scientific">Streptomyces liangshanensis</name>
    <dbReference type="NCBI Taxonomy" id="2717324"/>
    <lineage>
        <taxon>Bacteria</taxon>
        <taxon>Bacillati</taxon>
        <taxon>Actinomycetota</taxon>
        <taxon>Actinomycetes</taxon>
        <taxon>Kitasatosporales</taxon>
        <taxon>Streptomycetaceae</taxon>
        <taxon>Streptomyces</taxon>
    </lineage>
</organism>
<reference evidence="2 3" key="1">
    <citation type="submission" date="2020-03" db="EMBL/GenBank/DDBJ databases">
        <title>A novel species.</title>
        <authorList>
            <person name="Gao J."/>
        </authorList>
    </citation>
    <scope>NUCLEOTIDE SEQUENCE [LARGE SCALE GENOMIC DNA]</scope>
    <source>
        <strain evidence="2 3">QMT-12</strain>
    </source>
</reference>
<keyword evidence="3" id="KW-1185">Reference proteome</keyword>
<dbReference type="InterPro" id="IPR036291">
    <property type="entry name" value="NAD(P)-bd_dom_sf"/>
</dbReference>
<dbReference type="Proteomes" id="UP000501179">
    <property type="component" value="Chromosome"/>
</dbReference>
<dbReference type="KEGG" id="slia:HA039_05660"/>
<dbReference type="InterPro" id="IPR001509">
    <property type="entry name" value="Epimerase_deHydtase"/>
</dbReference>
<feature type="domain" description="NAD-dependent epimerase/dehydratase" evidence="1">
    <location>
        <begin position="8"/>
        <end position="236"/>
    </location>
</feature>
<dbReference type="SUPFAM" id="SSF51735">
    <property type="entry name" value="NAD(P)-binding Rossmann-fold domains"/>
    <property type="match status" value="1"/>
</dbReference>
<name>A0A6G9GUA0_9ACTN</name>
<evidence type="ECO:0000313" key="2">
    <source>
        <dbReference type="EMBL" id="QIQ01843.1"/>
    </source>
</evidence>
<accession>A0A6G9GUA0</accession>
<dbReference type="EMBL" id="CP050177">
    <property type="protein sequence ID" value="QIQ01843.1"/>
    <property type="molecule type" value="Genomic_DNA"/>
</dbReference>
<dbReference type="InterPro" id="IPR050177">
    <property type="entry name" value="Lipid_A_modif_metabolic_enz"/>
</dbReference>
<sequence>MSVNGSAVVLGGTGFVGRHTCRALSAQGFDVWAVARGAPPPGEAGRFLAFDVALRPPEDLAKVLDELRPEVVVNAVGSIWGRTDDEMWDTVTVPTLRLLDALALLATPPRIVHLGSVLEYGRMDVGTTASPATVERPGSAYGRAKLAATRAVMERLRSHRLRGVVLRITNLAGPLSPDVSLLGRVANQLWAAAGEPAVVELDPLLAHRDFVDVRDVADAVVAAATSPVTGELINIGSGTSTSVRVLVDLLVARSGLAAGVVERTGTGIQHSTEDWSRVDIEPAERLLGWRPRRPLTDAVDAFWQEFVARHHQPNGTENPPT</sequence>
<dbReference type="PANTHER" id="PTHR43245:SF13">
    <property type="entry name" value="UDP-D-APIOSE_UDP-D-XYLOSE SYNTHASE 2"/>
    <property type="match status" value="1"/>
</dbReference>
<dbReference type="PANTHER" id="PTHR43245">
    <property type="entry name" value="BIFUNCTIONAL POLYMYXIN RESISTANCE PROTEIN ARNA"/>
    <property type="match status" value="1"/>
</dbReference>
<dbReference type="AlphaFoldDB" id="A0A6G9GUA0"/>
<evidence type="ECO:0000313" key="3">
    <source>
        <dbReference type="Proteomes" id="UP000501179"/>
    </source>
</evidence>
<gene>
    <name evidence="2" type="ORF">HA039_05660</name>
</gene>
<evidence type="ECO:0000259" key="1">
    <source>
        <dbReference type="Pfam" id="PF01370"/>
    </source>
</evidence>
<proteinExistence type="predicted"/>
<dbReference type="Pfam" id="PF01370">
    <property type="entry name" value="Epimerase"/>
    <property type="match status" value="1"/>
</dbReference>
<dbReference type="RefSeq" id="WP_167024666.1">
    <property type="nucleotide sequence ID" value="NZ_CP050177.1"/>
</dbReference>